<accession>A0A2G5UJD0</accession>
<gene>
    <name evidence="3" type="primary">Cnig_chr_III.g11249</name>
    <name evidence="3" type="ORF">B9Z55_011249</name>
</gene>
<dbReference type="PANTHER" id="PTHR22899:SF0">
    <property type="entry name" value="F-BOX ASSOCIATED DOMAIN-CONTAINING PROTEIN-RELATED"/>
    <property type="match status" value="1"/>
</dbReference>
<keyword evidence="4" id="KW-1185">Reference proteome</keyword>
<organism evidence="3 4">
    <name type="scientific">Caenorhabditis nigoni</name>
    <dbReference type="NCBI Taxonomy" id="1611254"/>
    <lineage>
        <taxon>Eukaryota</taxon>
        <taxon>Metazoa</taxon>
        <taxon>Ecdysozoa</taxon>
        <taxon>Nematoda</taxon>
        <taxon>Chromadorea</taxon>
        <taxon>Rhabditida</taxon>
        <taxon>Rhabditina</taxon>
        <taxon>Rhabditomorpha</taxon>
        <taxon>Rhabditoidea</taxon>
        <taxon>Rhabditidae</taxon>
        <taxon>Peloderinae</taxon>
        <taxon>Caenorhabditis</taxon>
    </lineage>
</organism>
<dbReference type="InterPro" id="IPR053222">
    <property type="entry name" value="Zygotic_Embryogenesis-Asso"/>
</dbReference>
<feature type="coiled-coil region" evidence="1">
    <location>
        <begin position="222"/>
        <end position="249"/>
    </location>
</feature>
<dbReference type="AlphaFoldDB" id="A0A2G5UJD0"/>
<feature type="domain" description="Sdz-33 F-box" evidence="2">
    <location>
        <begin position="140"/>
        <end position="199"/>
    </location>
</feature>
<dbReference type="Pfam" id="PF07735">
    <property type="entry name" value="FBA_2"/>
    <property type="match status" value="1"/>
</dbReference>
<dbReference type="InterPro" id="IPR012885">
    <property type="entry name" value="F-box_Sdz-33"/>
</dbReference>
<proteinExistence type="predicted"/>
<dbReference type="Proteomes" id="UP000230233">
    <property type="component" value="Chromosome III"/>
</dbReference>
<name>A0A2G5UJD0_9PELO</name>
<evidence type="ECO:0000256" key="1">
    <source>
        <dbReference type="SAM" id="Coils"/>
    </source>
</evidence>
<comment type="caution">
    <text evidence="3">The sequence shown here is derived from an EMBL/GenBank/DDBJ whole genome shotgun (WGS) entry which is preliminary data.</text>
</comment>
<keyword evidence="1" id="KW-0175">Coiled coil</keyword>
<reference evidence="4" key="1">
    <citation type="submission" date="2017-10" db="EMBL/GenBank/DDBJ databases">
        <title>Rapid genome shrinkage in a self-fertile nematode reveals novel sperm competition proteins.</title>
        <authorList>
            <person name="Yin D."/>
            <person name="Schwarz E.M."/>
            <person name="Thomas C.G."/>
            <person name="Felde R.L."/>
            <person name="Korf I.F."/>
            <person name="Cutter A.D."/>
            <person name="Schartner C.M."/>
            <person name="Ralston E.J."/>
            <person name="Meyer B.J."/>
            <person name="Haag E.S."/>
        </authorList>
    </citation>
    <scope>NUCLEOTIDE SEQUENCE [LARGE SCALE GENOMIC DNA]</scope>
    <source>
        <strain evidence="4">JU1422</strain>
    </source>
</reference>
<evidence type="ECO:0000313" key="3">
    <source>
        <dbReference type="EMBL" id="PIC39619.1"/>
    </source>
</evidence>
<dbReference type="EMBL" id="PDUG01000003">
    <property type="protein sequence ID" value="PIC39619.1"/>
    <property type="molecule type" value="Genomic_DNA"/>
</dbReference>
<protein>
    <recommendedName>
        <fullName evidence="2">Sdz-33 F-box domain-containing protein</fullName>
    </recommendedName>
</protein>
<sequence length="270" mass="31751">MSEDDEEMTSLEDIPISTNVSNKKRLLMTDPKTMEIYRNFVPVSLTWSNQGKSIGQWIQHIYSIFRCKWYEADFNLGNIRFDIQSLRIIFPKLIKIKIYCLTAEPNEHNIRSAQIILRAFLPYVKDVDLFSVPFQENLSLQHFGMANLRNLIMYQPPNMNFSDIFTWNADYSTFHTNQFSMRDMNRFFKLWTKGSFPRLGGWRVYGVINVDLSVLLKGIRPKKERKLEAEGAERELEFIIQNCHETLAEIRIYNNIRTNASVHFAVSSSR</sequence>
<dbReference type="PANTHER" id="PTHR22899">
    <property type="entry name" value="CYCLIN-RELATED F-BOX FAMILY"/>
    <property type="match status" value="1"/>
</dbReference>
<evidence type="ECO:0000313" key="4">
    <source>
        <dbReference type="Proteomes" id="UP000230233"/>
    </source>
</evidence>
<evidence type="ECO:0000259" key="2">
    <source>
        <dbReference type="Pfam" id="PF07735"/>
    </source>
</evidence>